<comment type="caution">
    <text evidence="2">The sequence shown here is derived from an EMBL/GenBank/DDBJ whole genome shotgun (WGS) entry which is preliminary data.</text>
</comment>
<dbReference type="EMBL" id="JAAONZ010000015">
    <property type="protein sequence ID" value="NHO67282.1"/>
    <property type="molecule type" value="Genomic_DNA"/>
</dbReference>
<dbReference type="InterPro" id="IPR018673">
    <property type="entry name" value="DUF2141"/>
</dbReference>
<proteinExistence type="predicted"/>
<sequence>MKRLKSLLLCCATAVSFQVSAQTSTQAETGTDIKDNAGTASLKLEITPFETTVGRIVISIFNSPDTFFSPDKFRYHELNVAESIVNGKVSTTFELPVGEYAVAVYHDSNDNGKMDTNFIGIPEEPSGMSNGHVPKFGPPRYDASKIQLPAEGLVEVIHLN</sequence>
<dbReference type="RefSeq" id="WP_167189694.1">
    <property type="nucleotide sequence ID" value="NZ_JAAONZ010000015.1"/>
</dbReference>
<evidence type="ECO:0000313" key="3">
    <source>
        <dbReference type="Proteomes" id="UP000787472"/>
    </source>
</evidence>
<evidence type="ECO:0000313" key="2">
    <source>
        <dbReference type="EMBL" id="NHO67282.1"/>
    </source>
</evidence>
<keyword evidence="1" id="KW-0732">Signal</keyword>
<accession>A0A9E5MN52</accession>
<organism evidence="2 3">
    <name type="scientific">Pseudomaricurvus hydrocarbonicus</name>
    <dbReference type="NCBI Taxonomy" id="1470433"/>
    <lineage>
        <taxon>Bacteria</taxon>
        <taxon>Pseudomonadati</taxon>
        <taxon>Pseudomonadota</taxon>
        <taxon>Gammaproteobacteria</taxon>
        <taxon>Cellvibrionales</taxon>
        <taxon>Cellvibrionaceae</taxon>
        <taxon>Pseudomaricurvus</taxon>
    </lineage>
</organism>
<dbReference type="Pfam" id="PF09912">
    <property type="entry name" value="DUF2141"/>
    <property type="match status" value="1"/>
</dbReference>
<name>A0A9E5MN52_9GAMM</name>
<dbReference type="Proteomes" id="UP000787472">
    <property type="component" value="Unassembled WGS sequence"/>
</dbReference>
<evidence type="ECO:0000256" key="1">
    <source>
        <dbReference type="SAM" id="SignalP"/>
    </source>
</evidence>
<keyword evidence="3" id="KW-1185">Reference proteome</keyword>
<feature type="chain" id="PRO_5039398003" evidence="1">
    <location>
        <begin position="22"/>
        <end position="160"/>
    </location>
</feature>
<protein>
    <submittedName>
        <fullName evidence="2">DUF2141 domain-containing protein</fullName>
    </submittedName>
</protein>
<dbReference type="AlphaFoldDB" id="A0A9E5MN52"/>
<gene>
    <name evidence="2" type="ORF">G8770_17170</name>
</gene>
<feature type="signal peptide" evidence="1">
    <location>
        <begin position="1"/>
        <end position="21"/>
    </location>
</feature>
<reference evidence="2" key="1">
    <citation type="submission" date="2020-03" db="EMBL/GenBank/DDBJ databases">
        <authorList>
            <person name="Guo F."/>
        </authorList>
    </citation>
    <scope>NUCLEOTIDE SEQUENCE</scope>
    <source>
        <strain evidence="2">JCM 30134</strain>
    </source>
</reference>